<evidence type="ECO:0000313" key="7">
    <source>
        <dbReference type="Proteomes" id="UP001628179"/>
    </source>
</evidence>
<evidence type="ECO:0000256" key="4">
    <source>
        <dbReference type="SAM" id="Phobius"/>
    </source>
</evidence>
<evidence type="ECO:0000256" key="3">
    <source>
        <dbReference type="ARBA" id="ARBA00022898"/>
    </source>
</evidence>
<comment type="caution">
    <text evidence="6">The sequence shown here is derived from an EMBL/GenBank/DDBJ whole genome shotgun (WGS) entry which is preliminary data.</text>
</comment>
<evidence type="ECO:0000256" key="1">
    <source>
        <dbReference type="ARBA" id="ARBA00001933"/>
    </source>
</evidence>
<dbReference type="PANTHER" id="PTHR48097:SF9">
    <property type="entry name" value="L-THREONINE ALDOLASE"/>
    <property type="match status" value="1"/>
</dbReference>
<proteinExistence type="inferred from homology"/>
<organism evidence="6 7">
    <name type="scientific">Madurella fahalii</name>
    <dbReference type="NCBI Taxonomy" id="1157608"/>
    <lineage>
        <taxon>Eukaryota</taxon>
        <taxon>Fungi</taxon>
        <taxon>Dikarya</taxon>
        <taxon>Ascomycota</taxon>
        <taxon>Pezizomycotina</taxon>
        <taxon>Sordariomycetes</taxon>
        <taxon>Sordariomycetidae</taxon>
        <taxon>Sordariales</taxon>
        <taxon>Sordariales incertae sedis</taxon>
        <taxon>Madurella</taxon>
    </lineage>
</organism>
<dbReference type="InterPro" id="IPR015424">
    <property type="entry name" value="PyrdxlP-dep_Trfase"/>
</dbReference>
<reference evidence="6 7" key="1">
    <citation type="submission" date="2024-09" db="EMBL/GenBank/DDBJ databases">
        <title>Itraconazole resistance in Madurella fahalii resulting from another homologue of gene encoding cytochrome P450 14-alpha sterol demethylase (CYP51).</title>
        <authorList>
            <person name="Yoshioka I."/>
            <person name="Fahal A.H."/>
            <person name="Kaneko S."/>
            <person name="Yaguchi T."/>
        </authorList>
    </citation>
    <scope>NUCLEOTIDE SEQUENCE [LARGE SCALE GENOMIC DNA]</scope>
    <source>
        <strain evidence="6 7">IFM 68171</strain>
    </source>
</reference>
<name>A0ABQ0G3V4_9PEZI</name>
<sequence>MAEIAPYTDAMTLCFAKGVGALIGVMVVGSAEVIERVKRLRQSVGGGAREVGLLAAAVREVVLDNFGAGTLLRPTETNMVWLDLATAWVTAEALNDKAMRSGILLAPPRIVFYYQICAKAIASLEQLFDDVLPGATVDP</sequence>
<keyword evidence="7" id="KW-1185">Reference proteome</keyword>
<keyword evidence="3" id="KW-0663">Pyridoxal phosphate</keyword>
<accession>A0ABQ0G3V4</accession>
<comment type="cofactor">
    <cofactor evidence="1">
        <name>pyridoxal 5'-phosphate</name>
        <dbReference type="ChEBI" id="CHEBI:597326"/>
    </cofactor>
</comment>
<evidence type="ECO:0000259" key="5">
    <source>
        <dbReference type="Pfam" id="PF01212"/>
    </source>
</evidence>
<protein>
    <recommendedName>
        <fullName evidence="5">Aromatic amino acid beta-eliminating lyase/threonine aldolase domain-containing protein</fullName>
    </recommendedName>
</protein>
<keyword evidence="4" id="KW-1133">Transmembrane helix</keyword>
<feature type="domain" description="Aromatic amino acid beta-eliminating lyase/threonine aldolase" evidence="5">
    <location>
        <begin position="2"/>
        <end position="68"/>
    </location>
</feature>
<comment type="similarity">
    <text evidence="2">Belongs to the threonine aldolase family.</text>
</comment>
<dbReference type="EMBL" id="BAAFSV010000001">
    <property type="protein sequence ID" value="GAB1312417.1"/>
    <property type="molecule type" value="Genomic_DNA"/>
</dbReference>
<evidence type="ECO:0000256" key="2">
    <source>
        <dbReference type="ARBA" id="ARBA00006966"/>
    </source>
</evidence>
<keyword evidence="4" id="KW-0812">Transmembrane</keyword>
<gene>
    <name evidence="6" type="ORF">MFIFM68171_02627</name>
</gene>
<keyword evidence="4" id="KW-0472">Membrane</keyword>
<dbReference type="Pfam" id="PF01212">
    <property type="entry name" value="Beta_elim_lyase"/>
    <property type="match status" value="1"/>
</dbReference>
<dbReference type="InterPro" id="IPR001597">
    <property type="entry name" value="ArAA_b-elim_lyase/Thr_aldolase"/>
</dbReference>
<dbReference type="InterPro" id="IPR015421">
    <property type="entry name" value="PyrdxlP-dep_Trfase_major"/>
</dbReference>
<dbReference type="RefSeq" id="XP_070914150.1">
    <property type="nucleotide sequence ID" value="XM_071058049.1"/>
</dbReference>
<feature type="transmembrane region" description="Helical" evidence="4">
    <location>
        <begin position="15"/>
        <end position="34"/>
    </location>
</feature>
<dbReference type="GeneID" id="98173372"/>
<dbReference type="SUPFAM" id="SSF53383">
    <property type="entry name" value="PLP-dependent transferases"/>
    <property type="match status" value="1"/>
</dbReference>
<dbReference type="PANTHER" id="PTHR48097">
    <property type="entry name" value="L-THREONINE ALDOLASE-RELATED"/>
    <property type="match status" value="1"/>
</dbReference>
<dbReference type="Proteomes" id="UP001628179">
    <property type="component" value="Unassembled WGS sequence"/>
</dbReference>
<dbReference type="Gene3D" id="3.40.640.10">
    <property type="entry name" value="Type I PLP-dependent aspartate aminotransferase-like (Major domain)"/>
    <property type="match status" value="1"/>
</dbReference>
<evidence type="ECO:0000313" key="6">
    <source>
        <dbReference type="EMBL" id="GAB1312417.1"/>
    </source>
</evidence>